<reference evidence="2" key="1">
    <citation type="submission" date="2018-02" db="EMBL/GenBank/DDBJ databases">
        <title>Rhizophora mucronata_Transcriptome.</title>
        <authorList>
            <person name="Meera S.P."/>
            <person name="Sreeshan A."/>
            <person name="Augustine A."/>
        </authorList>
    </citation>
    <scope>NUCLEOTIDE SEQUENCE</scope>
    <source>
        <tissue evidence="2">Leaf</tissue>
    </source>
</reference>
<dbReference type="EMBL" id="GGEC01013814">
    <property type="protein sequence ID" value="MBW94297.1"/>
    <property type="molecule type" value="Transcribed_RNA"/>
</dbReference>
<feature type="compositionally biased region" description="Polar residues" evidence="1">
    <location>
        <begin position="9"/>
        <end position="23"/>
    </location>
</feature>
<proteinExistence type="predicted"/>
<evidence type="ECO:0000256" key="1">
    <source>
        <dbReference type="SAM" id="MobiDB-lite"/>
    </source>
</evidence>
<accession>A0A2P2JLD6</accession>
<sequence length="23" mass="2634">MREAVPTPRTDSQRILWSGSMKS</sequence>
<protein>
    <submittedName>
        <fullName evidence="2">Uncharacterized protein</fullName>
    </submittedName>
</protein>
<name>A0A2P2JLD6_RHIMU</name>
<dbReference type="AlphaFoldDB" id="A0A2P2JLD6"/>
<organism evidence="2">
    <name type="scientific">Rhizophora mucronata</name>
    <name type="common">Asiatic mangrove</name>
    <dbReference type="NCBI Taxonomy" id="61149"/>
    <lineage>
        <taxon>Eukaryota</taxon>
        <taxon>Viridiplantae</taxon>
        <taxon>Streptophyta</taxon>
        <taxon>Embryophyta</taxon>
        <taxon>Tracheophyta</taxon>
        <taxon>Spermatophyta</taxon>
        <taxon>Magnoliopsida</taxon>
        <taxon>eudicotyledons</taxon>
        <taxon>Gunneridae</taxon>
        <taxon>Pentapetalae</taxon>
        <taxon>rosids</taxon>
        <taxon>fabids</taxon>
        <taxon>Malpighiales</taxon>
        <taxon>Rhizophoraceae</taxon>
        <taxon>Rhizophora</taxon>
    </lineage>
</organism>
<feature type="region of interest" description="Disordered" evidence="1">
    <location>
        <begin position="1"/>
        <end position="23"/>
    </location>
</feature>
<evidence type="ECO:0000313" key="2">
    <source>
        <dbReference type="EMBL" id="MBW94297.1"/>
    </source>
</evidence>